<comment type="caution">
    <text evidence="1">The sequence shown here is derived from an EMBL/GenBank/DDBJ whole genome shotgun (WGS) entry which is preliminary data.</text>
</comment>
<accession>A0AAJ2PUN6</accession>
<proteinExistence type="predicted"/>
<dbReference type="AlphaFoldDB" id="A0AAJ2PUN6"/>
<dbReference type="EMBL" id="JARAWN010000240">
    <property type="protein sequence ID" value="MDX3133882.1"/>
    <property type="molecule type" value="Genomic_DNA"/>
</dbReference>
<evidence type="ECO:0000313" key="1">
    <source>
        <dbReference type="EMBL" id="MDX3133882.1"/>
    </source>
</evidence>
<reference evidence="1" key="1">
    <citation type="journal article" date="2023" name="Microb. Genom.">
        <title>Mesoterricola silvestris gen. nov., sp. nov., Mesoterricola sediminis sp. nov., Geothrix oryzae sp. nov., Geothrix edaphica sp. nov., Geothrix rubra sp. nov., and Geothrix limicola sp. nov., six novel members of Acidobacteriota isolated from soils.</title>
        <authorList>
            <person name="Weisberg A.J."/>
            <person name="Pearce E."/>
            <person name="Kramer C.G."/>
            <person name="Chang J.H."/>
            <person name="Clarke C.R."/>
        </authorList>
    </citation>
    <scope>NUCLEOTIDE SEQUENCE</scope>
    <source>
        <strain evidence="1">ND06-05F</strain>
    </source>
</reference>
<gene>
    <name evidence="1" type="ORF">PV367_29790</name>
</gene>
<evidence type="ECO:0000313" key="2">
    <source>
        <dbReference type="Proteomes" id="UP001273589"/>
    </source>
</evidence>
<dbReference type="Proteomes" id="UP001273589">
    <property type="component" value="Unassembled WGS sequence"/>
</dbReference>
<name>A0AAJ2PUN6_9ACTN</name>
<organism evidence="1 2">
    <name type="scientific">Streptomyces europaeiscabiei</name>
    <dbReference type="NCBI Taxonomy" id="146819"/>
    <lineage>
        <taxon>Bacteria</taxon>
        <taxon>Bacillati</taxon>
        <taxon>Actinomycetota</taxon>
        <taxon>Actinomycetes</taxon>
        <taxon>Kitasatosporales</taxon>
        <taxon>Streptomycetaceae</taxon>
        <taxon>Streptomyces</taxon>
    </lineage>
</organism>
<dbReference type="RefSeq" id="WP_319695735.1">
    <property type="nucleotide sequence ID" value="NZ_JARAWN010000240.1"/>
</dbReference>
<protein>
    <submittedName>
        <fullName evidence="1">Uncharacterized protein</fullName>
    </submittedName>
</protein>
<sequence length="106" mass="12164">MTNITRRLRQRDARLSRFSKNNPAAAAAVVNALDRVRHFRGEASEHMCTTCAETAAEWQLIELSRREGPWFLLYSDEAAHYSPFCSPCALDAEDRREAQLDEIWGH</sequence>